<comment type="caution">
    <text evidence="1">The sequence shown here is derived from an EMBL/GenBank/DDBJ whole genome shotgun (WGS) entry which is preliminary data.</text>
</comment>
<proteinExistence type="predicted"/>
<protein>
    <submittedName>
        <fullName evidence="1">Uncharacterized protein</fullName>
    </submittedName>
</protein>
<gene>
    <name evidence="1" type="ORF">M9H77_05270</name>
</gene>
<evidence type="ECO:0000313" key="1">
    <source>
        <dbReference type="EMBL" id="KAI5684042.1"/>
    </source>
</evidence>
<accession>A0ACC0CGT0</accession>
<sequence>MNTIPIPIPNMASSSNNKKSHNRSVSLPARSHPSTIKIEQLVNKIKSLDSSSSSSCSLRAEKIINSLYGLKELYQSIDQFLALPLINQRSSSALSQSDHGKKINELLDESVKYIDICSSSRDKIMLMKEAIRGLQSSFRRSKIGDLRIDEEISVFMSSRKNIHKEILSISKALFKLKNRDFLKLDYFSNSSSEDQFKIVIRYIIEANFLTISCFSSLLLFLSGPVLKKSKGSKWSLVVSKLISSNYEVERRDALNEVENVDIALNNLMNLGDCGREKIEFAQRKLEGLELIMENLENGLEVLFRHLIRTRVSLLNTFSQ</sequence>
<reference evidence="2" key="1">
    <citation type="journal article" date="2023" name="Nat. Plants">
        <title>Single-cell RNA sequencing provides a high-resolution roadmap for understanding the multicellular compartmentation of specialized metabolism.</title>
        <authorList>
            <person name="Sun S."/>
            <person name="Shen X."/>
            <person name="Li Y."/>
            <person name="Li Y."/>
            <person name="Wang S."/>
            <person name="Li R."/>
            <person name="Zhang H."/>
            <person name="Shen G."/>
            <person name="Guo B."/>
            <person name="Wei J."/>
            <person name="Xu J."/>
            <person name="St-Pierre B."/>
            <person name="Chen S."/>
            <person name="Sun C."/>
        </authorList>
    </citation>
    <scope>NUCLEOTIDE SEQUENCE [LARGE SCALE GENOMIC DNA]</scope>
</reference>
<organism evidence="1 2">
    <name type="scientific">Catharanthus roseus</name>
    <name type="common">Madagascar periwinkle</name>
    <name type="synonym">Vinca rosea</name>
    <dbReference type="NCBI Taxonomy" id="4058"/>
    <lineage>
        <taxon>Eukaryota</taxon>
        <taxon>Viridiplantae</taxon>
        <taxon>Streptophyta</taxon>
        <taxon>Embryophyta</taxon>
        <taxon>Tracheophyta</taxon>
        <taxon>Spermatophyta</taxon>
        <taxon>Magnoliopsida</taxon>
        <taxon>eudicotyledons</taxon>
        <taxon>Gunneridae</taxon>
        <taxon>Pentapetalae</taxon>
        <taxon>asterids</taxon>
        <taxon>lamiids</taxon>
        <taxon>Gentianales</taxon>
        <taxon>Apocynaceae</taxon>
        <taxon>Rauvolfioideae</taxon>
        <taxon>Vinceae</taxon>
        <taxon>Catharanthinae</taxon>
        <taxon>Catharanthus</taxon>
    </lineage>
</organism>
<keyword evidence="2" id="KW-1185">Reference proteome</keyword>
<dbReference type="EMBL" id="CM044701">
    <property type="protein sequence ID" value="KAI5684042.1"/>
    <property type="molecule type" value="Genomic_DNA"/>
</dbReference>
<dbReference type="Proteomes" id="UP001060085">
    <property type="component" value="Linkage Group LG01"/>
</dbReference>
<evidence type="ECO:0000313" key="2">
    <source>
        <dbReference type="Proteomes" id="UP001060085"/>
    </source>
</evidence>
<name>A0ACC0CGT0_CATRO</name>